<evidence type="ECO:0000313" key="2">
    <source>
        <dbReference type="Proteomes" id="UP000008068"/>
    </source>
</evidence>
<dbReference type="AlphaFoldDB" id="G0MVX5"/>
<protein>
    <recommendedName>
        <fullName evidence="3">BTB domain-containing protein</fullName>
    </recommendedName>
</protein>
<keyword evidence="2" id="KW-1185">Reference proteome</keyword>
<evidence type="ECO:0000313" key="1">
    <source>
        <dbReference type="EMBL" id="EGT45314.1"/>
    </source>
</evidence>
<dbReference type="PANTHER" id="PTHR22744">
    <property type="entry name" value="HELIX LOOP HELIX PROTEIN 21-RELATED"/>
    <property type="match status" value="1"/>
</dbReference>
<name>G0MVX5_CAEBE</name>
<dbReference type="Proteomes" id="UP000008068">
    <property type="component" value="Unassembled WGS sequence"/>
</dbReference>
<dbReference type="HOGENOM" id="CLU_036654_2_1_1"/>
<dbReference type="PANTHER" id="PTHR22744:SF14">
    <property type="entry name" value="BTB DOMAIN-CONTAINING PROTEIN-RELATED"/>
    <property type="match status" value="1"/>
</dbReference>
<reference evidence="2" key="1">
    <citation type="submission" date="2011-07" db="EMBL/GenBank/DDBJ databases">
        <authorList>
            <consortium name="Caenorhabditis brenneri Sequencing and Analysis Consortium"/>
            <person name="Wilson R.K."/>
        </authorList>
    </citation>
    <scope>NUCLEOTIDE SEQUENCE [LARGE SCALE GENOMIC DNA]</scope>
    <source>
        <strain evidence="2">PB2801</strain>
    </source>
</reference>
<evidence type="ECO:0008006" key="3">
    <source>
        <dbReference type="Google" id="ProtNLM"/>
    </source>
</evidence>
<accession>G0MVX5</accession>
<organism evidence="2">
    <name type="scientific">Caenorhabditis brenneri</name>
    <name type="common">Nematode worm</name>
    <dbReference type="NCBI Taxonomy" id="135651"/>
    <lineage>
        <taxon>Eukaryota</taxon>
        <taxon>Metazoa</taxon>
        <taxon>Ecdysozoa</taxon>
        <taxon>Nematoda</taxon>
        <taxon>Chromadorea</taxon>
        <taxon>Rhabditida</taxon>
        <taxon>Rhabditina</taxon>
        <taxon>Rhabditomorpha</taxon>
        <taxon>Rhabditoidea</taxon>
        <taxon>Rhabditidae</taxon>
        <taxon>Peloderinae</taxon>
        <taxon>Caenorhabditis</taxon>
    </lineage>
</organism>
<sequence>MPESSEPSIYEKTFAKTDKTDGILVVDGKKLHVNKAHKIMSNTQKPSIYEKAFAKSDKTDRILVVDGKKLHVNKALGDFEKIRIGEKYGLSELLQNGINNLKPDDFTDLPSNPVYEALSSATKRKIFERTFGHFFN</sequence>
<dbReference type="EMBL" id="GL379815">
    <property type="protein sequence ID" value="EGT45314.1"/>
    <property type="molecule type" value="Genomic_DNA"/>
</dbReference>
<proteinExistence type="predicted"/>
<dbReference type="InParanoid" id="G0MVX5"/>
<gene>
    <name evidence="1" type="ORF">CAEBREN_18025</name>
</gene>